<keyword evidence="2" id="KW-1185">Reference proteome</keyword>
<comment type="caution">
    <text evidence="1">The sequence shown here is derived from an EMBL/GenBank/DDBJ whole genome shotgun (WGS) entry which is preliminary data.</text>
</comment>
<evidence type="ECO:0000313" key="2">
    <source>
        <dbReference type="Proteomes" id="UP000784294"/>
    </source>
</evidence>
<dbReference type="Proteomes" id="UP000784294">
    <property type="component" value="Unassembled WGS sequence"/>
</dbReference>
<accession>A0A3S5AUB8</accession>
<reference evidence="1" key="1">
    <citation type="submission" date="2018-11" db="EMBL/GenBank/DDBJ databases">
        <authorList>
            <consortium name="Pathogen Informatics"/>
        </authorList>
    </citation>
    <scope>NUCLEOTIDE SEQUENCE</scope>
</reference>
<dbReference type="EMBL" id="CAAALY010096407">
    <property type="protein sequence ID" value="VEL28616.1"/>
    <property type="molecule type" value="Genomic_DNA"/>
</dbReference>
<organism evidence="1 2">
    <name type="scientific">Protopolystoma xenopodis</name>
    <dbReference type="NCBI Taxonomy" id="117903"/>
    <lineage>
        <taxon>Eukaryota</taxon>
        <taxon>Metazoa</taxon>
        <taxon>Spiralia</taxon>
        <taxon>Lophotrochozoa</taxon>
        <taxon>Platyhelminthes</taxon>
        <taxon>Monogenea</taxon>
        <taxon>Polyopisthocotylea</taxon>
        <taxon>Polystomatidea</taxon>
        <taxon>Polystomatidae</taxon>
        <taxon>Protopolystoma</taxon>
    </lineage>
</organism>
<name>A0A3S5AUB8_9PLAT</name>
<gene>
    <name evidence="1" type="ORF">PXEA_LOCUS22056</name>
</gene>
<dbReference type="AlphaFoldDB" id="A0A3S5AUB8"/>
<sequence length="89" mass="9747">MHFFPLSDSCVHLLPGTFSSGSELETIANEDTSQLRAGTSPLCLSAIEDLLDLPENSSFGNLLAQNDLSEDLFRPDYLSDLIKEDVTDI</sequence>
<evidence type="ECO:0000313" key="1">
    <source>
        <dbReference type="EMBL" id="VEL28616.1"/>
    </source>
</evidence>
<proteinExistence type="predicted"/>
<protein>
    <submittedName>
        <fullName evidence="1">Uncharacterized protein</fullName>
    </submittedName>
</protein>
<dbReference type="OrthoDB" id="161999at2759"/>